<dbReference type="SMART" id="SM00487">
    <property type="entry name" value="DEXDc"/>
    <property type="match status" value="1"/>
</dbReference>
<dbReference type="EC" id="3.6.4.13" evidence="2"/>
<dbReference type="GO" id="GO:0005524">
    <property type="term" value="F:ATP binding"/>
    <property type="evidence" value="ECO:0007669"/>
    <property type="project" value="UniProtKB-KW"/>
</dbReference>
<proteinExistence type="inferred from homology"/>
<feature type="compositionally biased region" description="Basic and acidic residues" evidence="14">
    <location>
        <begin position="548"/>
        <end position="564"/>
    </location>
</feature>
<dbReference type="FunFam" id="3.40.50.300:FF:001046">
    <property type="entry name" value="Probable ATP-dependent RNA helicase ddx56"/>
    <property type="match status" value="1"/>
</dbReference>
<dbReference type="Gene3D" id="3.40.50.300">
    <property type="entry name" value="P-loop containing nucleotide triphosphate hydrolases"/>
    <property type="match status" value="2"/>
</dbReference>
<dbReference type="SUPFAM" id="SSF52540">
    <property type="entry name" value="P-loop containing nucleoside triphosphate hydrolases"/>
    <property type="match status" value="2"/>
</dbReference>
<evidence type="ECO:0000256" key="6">
    <source>
        <dbReference type="ARBA" id="ARBA00022801"/>
    </source>
</evidence>
<evidence type="ECO:0000256" key="3">
    <source>
        <dbReference type="ARBA" id="ARBA00022517"/>
    </source>
</evidence>
<evidence type="ECO:0000256" key="14">
    <source>
        <dbReference type="SAM" id="MobiDB-lite"/>
    </source>
</evidence>
<dbReference type="STRING" id="6832.A0A553P7S6"/>
<keyword evidence="7" id="KW-0347">Helicase</keyword>
<evidence type="ECO:0000256" key="4">
    <source>
        <dbReference type="ARBA" id="ARBA00022552"/>
    </source>
</evidence>
<feature type="domain" description="Helicase ATP-binding" evidence="15">
    <location>
        <begin position="56"/>
        <end position="234"/>
    </location>
</feature>
<keyword evidence="5" id="KW-0547">Nucleotide-binding</keyword>
<keyword evidence="9" id="KW-0694">RNA-binding</keyword>
<organism evidence="18 19">
    <name type="scientific">Tigriopus californicus</name>
    <name type="common">Marine copepod</name>
    <dbReference type="NCBI Taxonomy" id="6832"/>
    <lineage>
        <taxon>Eukaryota</taxon>
        <taxon>Metazoa</taxon>
        <taxon>Ecdysozoa</taxon>
        <taxon>Arthropoda</taxon>
        <taxon>Crustacea</taxon>
        <taxon>Multicrustacea</taxon>
        <taxon>Hexanauplia</taxon>
        <taxon>Copepoda</taxon>
        <taxon>Harpacticoida</taxon>
        <taxon>Harpacticidae</taxon>
        <taxon>Tigriopus</taxon>
    </lineage>
</organism>
<dbReference type="OrthoDB" id="1191041at2759"/>
<feature type="region of interest" description="Disordered" evidence="14">
    <location>
        <begin position="528"/>
        <end position="564"/>
    </location>
</feature>
<dbReference type="PROSITE" id="PS51192">
    <property type="entry name" value="HELICASE_ATP_BIND_1"/>
    <property type="match status" value="1"/>
</dbReference>
<dbReference type="PANTHER" id="PTHR47959:SF21">
    <property type="entry name" value="DEAD-BOX HELICASE 56"/>
    <property type="match status" value="1"/>
</dbReference>
<dbReference type="CDD" id="cd17961">
    <property type="entry name" value="DEADc_DDX56"/>
    <property type="match status" value="1"/>
</dbReference>
<dbReference type="GO" id="GO:0005829">
    <property type="term" value="C:cytosol"/>
    <property type="evidence" value="ECO:0007669"/>
    <property type="project" value="TreeGrafter"/>
</dbReference>
<evidence type="ECO:0000256" key="7">
    <source>
        <dbReference type="ARBA" id="ARBA00022806"/>
    </source>
</evidence>
<keyword evidence="4" id="KW-0698">rRNA processing</keyword>
<keyword evidence="3" id="KW-0690">Ribosome biogenesis</keyword>
<gene>
    <name evidence="18" type="ORF">TCAL_11091</name>
</gene>
<reference evidence="18 19" key="1">
    <citation type="journal article" date="2018" name="Nat. Ecol. Evol.">
        <title>Genomic signatures of mitonuclear coevolution across populations of Tigriopus californicus.</title>
        <authorList>
            <person name="Barreto F.S."/>
            <person name="Watson E.T."/>
            <person name="Lima T.G."/>
            <person name="Willett C.S."/>
            <person name="Edmands S."/>
            <person name="Li W."/>
            <person name="Burton R.S."/>
        </authorList>
    </citation>
    <scope>NUCLEOTIDE SEQUENCE [LARGE SCALE GENOMIC DNA]</scope>
    <source>
        <strain evidence="18 19">San Diego</strain>
    </source>
</reference>
<feature type="domain" description="DEAD-box RNA helicase Q" evidence="17">
    <location>
        <begin position="25"/>
        <end position="53"/>
    </location>
</feature>
<comment type="caution">
    <text evidence="18">The sequence shown here is derived from an EMBL/GenBank/DDBJ whole genome shotgun (WGS) entry which is preliminary data.</text>
</comment>
<sequence length="564" mass="63401">MAQVRFAATPSVVQPAPESEDVPPLPFHEMGLDDRLLKAIAQCGWAQPTLIQERAIPLILEGQDVLARGRTGSGKTGAFAIPTLQKILQAKATATQQSVRALMLAPSRELARQIHANVLALSASCGRVIRAVDVSGAGELESQRPLLAELPDIVVGTPARVLAHLRAGHVDVRASLDILVIDEADLIFSFGYEADIKAILPFLPSVVQTVLTSATLTEDVLKLKKLILHNAVTLKLEEPSLPEASQLTQYQIKLEEEDKFILIYALFKLKLIQGKSIIFVNSVDRCYKIKLYLEQFQIPVCVLNSELPVTTRCHVVSQFNRGLYDVIVASDEKFLDEQHYTGKVDHDKERSQRKKDKESGVARGIDFQFVSNVINFDFPADVDSYIHRVGRTARGNNKGTALSLVSGRELALSNEVENYLKEQMGVEGEEEHVFKPYKFRMQELDGFKYRARDAWRAVTKIAIREARLKEIKHEMLNSAKLRAHFEVNPKDAQILRHDKALHTVKHQAHLKNVPDYIVPQALKKVVHVNPRNKRSNNPLSRPMSQAKRKYEMSKRDPLKNLKKK</sequence>
<dbReference type="GO" id="GO:0016787">
    <property type="term" value="F:hydrolase activity"/>
    <property type="evidence" value="ECO:0007669"/>
    <property type="project" value="UniProtKB-KW"/>
</dbReference>
<keyword evidence="19" id="KW-1185">Reference proteome</keyword>
<evidence type="ECO:0000256" key="5">
    <source>
        <dbReference type="ARBA" id="ARBA00022741"/>
    </source>
</evidence>
<evidence type="ECO:0000259" key="16">
    <source>
        <dbReference type="PROSITE" id="PS51194"/>
    </source>
</evidence>
<dbReference type="InterPro" id="IPR027417">
    <property type="entry name" value="P-loop_NTPase"/>
</dbReference>
<evidence type="ECO:0000259" key="17">
    <source>
        <dbReference type="PROSITE" id="PS51195"/>
    </source>
</evidence>
<dbReference type="InterPro" id="IPR050079">
    <property type="entry name" value="DEAD_box_RNA_helicase"/>
</dbReference>
<dbReference type="GO" id="GO:0003724">
    <property type="term" value="F:RNA helicase activity"/>
    <property type="evidence" value="ECO:0007669"/>
    <property type="project" value="UniProtKB-EC"/>
</dbReference>
<dbReference type="PANTHER" id="PTHR47959">
    <property type="entry name" value="ATP-DEPENDENT RNA HELICASE RHLE-RELATED"/>
    <property type="match status" value="1"/>
</dbReference>
<dbReference type="SMART" id="SM00490">
    <property type="entry name" value="HELICc"/>
    <property type="match status" value="1"/>
</dbReference>
<evidence type="ECO:0000256" key="2">
    <source>
        <dbReference type="ARBA" id="ARBA00012552"/>
    </source>
</evidence>
<keyword evidence="10" id="KW-0539">Nucleus</keyword>
<dbReference type="PROSITE" id="PS51194">
    <property type="entry name" value="HELICASE_CTER"/>
    <property type="match status" value="1"/>
</dbReference>
<name>A0A553P7S6_TIGCA</name>
<evidence type="ECO:0000256" key="13">
    <source>
        <dbReference type="PROSITE-ProRule" id="PRU00552"/>
    </source>
</evidence>
<evidence type="ECO:0000256" key="12">
    <source>
        <dbReference type="ARBA" id="ARBA00047984"/>
    </source>
</evidence>
<dbReference type="InterPro" id="IPR014014">
    <property type="entry name" value="RNA_helicase_DEAD_Q_motif"/>
</dbReference>
<dbReference type="GO" id="GO:0003723">
    <property type="term" value="F:RNA binding"/>
    <property type="evidence" value="ECO:0007669"/>
    <property type="project" value="UniProtKB-KW"/>
</dbReference>
<protein>
    <recommendedName>
        <fullName evidence="2">RNA helicase</fullName>
        <ecNumber evidence="2">3.6.4.13</ecNumber>
    </recommendedName>
</protein>
<dbReference type="CDD" id="cd18787">
    <property type="entry name" value="SF2_C_DEAD"/>
    <property type="match status" value="1"/>
</dbReference>
<keyword evidence="6" id="KW-0378">Hydrolase</keyword>
<comment type="similarity">
    <text evidence="11">Belongs to the DEAD box helicase family. DDX56/DBP9 subfamily.</text>
</comment>
<keyword evidence="8" id="KW-0067">ATP-binding</keyword>
<evidence type="ECO:0000259" key="15">
    <source>
        <dbReference type="PROSITE" id="PS51192"/>
    </source>
</evidence>
<dbReference type="GO" id="GO:0005730">
    <property type="term" value="C:nucleolus"/>
    <property type="evidence" value="ECO:0007669"/>
    <property type="project" value="UniProtKB-SubCell"/>
</dbReference>
<dbReference type="OMA" id="NASEQCV"/>
<evidence type="ECO:0000256" key="9">
    <source>
        <dbReference type="ARBA" id="ARBA00022884"/>
    </source>
</evidence>
<evidence type="ECO:0000313" key="19">
    <source>
        <dbReference type="Proteomes" id="UP000318571"/>
    </source>
</evidence>
<feature type="domain" description="Helicase C-terminal" evidence="16">
    <location>
        <begin position="246"/>
        <end position="445"/>
    </location>
</feature>
<dbReference type="InterPro" id="IPR011545">
    <property type="entry name" value="DEAD/DEAH_box_helicase_dom"/>
</dbReference>
<dbReference type="AlphaFoldDB" id="A0A553P7S6"/>
<evidence type="ECO:0000313" key="18">
    <source>
        <dbReference type="EMBL" id="TRY73717.1"/>
    </source>
</evidence>
<comment type="subcellular location">
    <subcellularLocation>
        <location evidence="1">Nucleus</location>
        <location evidence="1">Nucleolus</location>
    </subcellularLocation>
</comment>
<dbReference type="EMBL" id="VCGU01000007">
    <property type="protein sequence ID" value="TRY73717.1"/>
    <property type="molecule type" value="Genomic_DNA"/>
</dbReference>
<evidence type="ECO:0000256" key="10">
    <source>
        <dbReference type="ARBA" id="ARBA00023242"/>
    </source>
</evidence>
<dbReference type="PROSITE" id="PS51195">
    <property type="entry name" value="Q_MOTIF"/>
    <property type="match status" value="1"/>
</dbReference>
<dbReference type="InterPro" id="IPR014001">
    <property type="entry name" value="Helicase_ATP-bd"/>
</dbReference>
<dbReference type="Pfam" id="PF00271">
    <property type="entry name" value="Helicase_C"/>
    <property type="match status" value="1"/>
</dbReference>
<evidence type="ECO:0000256" key="8">
    <source>
        <dbReference type="ARBA" id="ARBA00022840"/>
    </source>
</evidence>
<evidence type="ECO:0000256" key="1">
    <source>
        <dbReference type="ARBA" id="ARBA00004604"/>
    </source>
</evidence>
<accession>A0A553P7S6</accession>
<evidence type="ECO:0000256" key="11">
    <source>
        <dbReference type="ARBA" id="ARBA00038041"/>
    </source>
</evidence>
<dbReference type="InterPro" id="IPR001650">
    <property type="entry name" value="Helicase_C-like"/>
</dbReference>
<dbReference type="Proteomes" id="UP000318571">
    <property type="component" value="Chromosome 3"/>
</dbReference>
<comment type="catalytic activity">
    <reaction evidence="12">
        <text>ATP + H2O = ADP + phosphate + H(+)</text>
        <dbReference type="Rhea" id="RHEA:13065"/>
        <dbReference type="ChEBI" id="CHEBI:15377"/>
        <dbReference type="ChEBI" id="CHEBI:15378"/>
        <dbReference type="ChEBI" id="CHEBI:30616"/>
        <dbReference type="ChEBI" id="CHEBI:43474"/>
        <dbReference type="ChEBI" id="CHEBI:456216"/>
        <dbReference type="EC" id="3.6.4.13"/>
    </reaction>
</comment>
<feature type="short sequence motif" description="Q motif" evidence="13">
    <location>
        <begin position="25"/>
        <end position="53"/>
    </location>
</feature>
<feature type="region of interest" description="Disordered" evidence="14">
    <location>
        <begin position="1"/>
        <end position="24"/>
    </location>
</feature>
<dbReference type="GO" id="GO:0006364">
    <property type="term" value="P:rRNA processing"/>
    <property type="evidence" value="ECO:0007669"/>
    <property type="project" value="UniProtKB-KW"/>
</dbReference>
<dbReference type="Pfam" id="PF00270">
    <property type="entry name" value="DEAD"/>
    <property type="match status" value="1"/>
</dbReference>